<evidence type="ECO:0000313" key="1">
    <source>
        <dbReference type="EMBL" id="GAA5175756.1"/>
    </source>
</evidence>
<gene>
    <name evidence="1" type="ORF">GCM10023342_19810</name>
</gene>
<dbReference type="SUPFAM" id="SSF54593">
    <property type="entry name" value="Glyoxalase/Bleomycin resistance protein/Dihydroxybiphenyl dioxygenase"/>
    <property type="match status" value="1"/>
</dbReference>
<dbReference type="RefSeq" id="WP_051907335.1">
    <property type="nucleotide sequence ID" value="NZ_BAABKI010000020.1"/>
</dbReference>
<dbReference type="Gene3D" id="3.10.180.10">
    <property type="entry name" value="2,3-Dihydroxybiphenyl 1,2-Dioxygenase, domain 1"/>
    <property type="match status" value="1"/>
</dbReference>
<sequence>MHKSRLACLVVDGQDDVNEAAYFWSQALGAGVVERLEAWVVMQAPTGHRFCIVNPQCAGLASAPGVTVWR</sequence>
<name>A0ABP9REJ2_9GAMM</name>
<organism evidence="1 2">
    <name type="scientific">Modicisalibacter zincidurans</name>
    <dbReference type="NCBI Taxonomy" id="1178777"/>
    <lineage>
        <taxon>Bacteria</taxon>
        <taxon>Pseudomonadati</taxon>
        <taxon>Pseudomonadota</taxon>
        <taxon>Gammaproteobacteria</taxon>
        <taxon>Oceanospirillales</taxon>
        <taxon>Halomonadaceae</taxon>
        <taxon>Modicisalibacter</taxon>
    </lineage>
</organism>
<protein>
    <recommendedName>
        <fullName evidence="3">Glyoxalase-like domain-containing protein</fullName>
    </recommendedName>
</protein>
<proteinExistence type="predicted"/>
<dbReference type="EMBL" id="BAABKI010000020">
    <property type="protein sequence ID" value="GAA5175756.1"/>
    <property type="molecule type" value="Genomic_DNA"/>
</dbReference>
<comment type="caution">
    <text evidence="1">The sequence shown here is derived from an EMBL/GenBank/DDBJ whole genome shotgun (WGS) entry which is preliminary data.</text>
</comment>
<dbReference type="InterPro" id="IPR029068">
    <property type="entry name" value="Glyas_Bleomycin-R_OHBP_Dase"/>
</dbReference>
<evidence type="ECO:0008006" key="3">
    <source>
        <dbReference type="Google" id="ProtNLM"/>
    </source>
</evidence>
<keyword evidence="2" id="KW-1185">Reference proteome</keyword>
<accession>A0ABP9REJ2</accession>
<evidence type="ECO:0000313" key="2">
    <source>
        <dbReference type="Proteomes" id="UP001500074"/>
    </source>
</evidence>
<reference evidence="2" key="1">
    <citation type="journal article" date="2019" name="Int. J. Syst. Evol. Microbiol.">
        <title>The Global Catalogue of Microorganisms (GCM) 10K type strain sequencing project: providing services to taxonomists for standard genome sequencing and annotation.</title>
        <authorList>
            <consortium name="The Broad Institute Genomics Platform"/>
            <consortium name="The Broad Institute Genome Sequencing Center for Infectious Disease"/>
            <person name="Wu L."/>
            <person name="Ma J."/>
        </authorList>
    </citation>
    <scope>NUCLEOTIDE SEQUENCE [LARGE SCALE GENOMIC DNA]</scope>
    <source>
        <strain evidence="2">JCM 18472</strain>
    </source>
</reference>
<dbReference type="Proteomes" id="UP001500074">
    <property type="component" value="Unassembled WGS sequence"/>
</dbReference>